<dbReference type="InterPro" id="IPR036388">
    <property type="entry name" value="WH-like_DNA-bd_sf"/>
</dbReference>
<keyword evidence="7" id="KW-1185">Reference proteome</keyword>
<dbReference type="GO" id="GO:0003677">
    <property type="term" value="F:DNA binding"/>
    <property type="evidence" value="ECO:0007669"/>
    <property type="project" value="UniProtKB-UniRule"/>
</dbReference>
<comment type="caution">
    <text evidence="6">The sequence shown here is derived from an EMBL/GenBank/DDBJ whole genome shotgun (WGS) entry which is preliminary data.</text>
</comment>
<dbReference type="PANTHER" id="PTHR43081:SF18">
    <property type="entry name" value="BLL7624 PROTEIN"/>
    <property type="match status" value="1"/>
</dbReference>
<dbReference type="InterPro" id="IPR050697">
    <property type="entry name" value="Adenylyl/Guanylyl_Cyclase_3/4"/>
</dbReference>
<dbReference type="GO" id="GO:0006171">
    <property type="term" value="P:cAMP biosynthetic process"/>
    <property type="evidence" value="ECO:0007669"/>
    <property type="project" value="TreeGrafter"/>
</dbReference>
<dbReference type="SUPFAM" id="SSF46894">
    <property type="entry name" value="C-terminal effector domain of the bipartite response regulators"/>
    <property type="match status" value="1"/>
</dbReference>
<dbReference type="GO" id="GO:0000160">
    <property type="term" value="P:phosphorelay signal transduction system"/>
    <property type="evidence" value="ECO:0007669"/>
    <property type="project" value="InterPro"/>
</dbReference>
<feature type="DNA-binding region" description="OmpR/PhoB-type" evidence="2">
    <location>
        <begin position="457"/>
        <end position="553"/>
    </location>
</feature>
<dbReference type="InterPro" id="IPR029787">
    <property type="entry name" value="Nucleotide_cyclase"/>
</dbReference>
<accession>A0A6M2BRB7</accession>
<dbReference type="CDD" id="cd00383">
    <property type="entry name" value="trans_reg_C"/>
    <property type="match status" value="1"/>
</dbReference>
<keyword evidence="3" id="KW-1133">Transmembrane helix</keyword>
<gene>
    <name evidence="6" type="ORF">G7Y85_07270</name>
</gene>
<dbReference type="Pfam" id="PF00211">
    <property type="entry name" value="Guanylate_cyc"/>
    <property type="match status" value="1"/>
</dbReference>
<feature type="transmembrane region" description="Helical" evidence="3">
    <location>
        <begin position="84"/>
        <end position="104"/>
    </location>
</feature>
<dbReference type="SMART" id="SM00862">
    <property type="entry name" value="Trans_reg_C"/>
    <property type="match status" value="1"/>
</dbReference>
<reference evidence="6 7" key="1">
    <citation type="journal article" date="2014" name="Int. J. Syst. Evol. Microbiol.">
        <title>Solimonas terrae sp. nov., isolated from soil.</title>
        <authorList>
            <person name="Kim S.J."/>
            <person name="Moon J.Y."/>
            <person name="Weon H.Y."/>
            <person name="Ahn J.H."/>
            <person name="Chen W.M."/>
            <person name="Kwon S.W."/>
        </authorList>
    </citation>
    <scope>NUCLEOTIDE SEQUENCE [LARGE SCALE GENOMIC DNA]</scope>
    <source>
        <strain evidence="6 7">KIS83-12</strain>
    </source>
</reference>
<proteinExistence type="predicted"/>
<dbReference type="GO" id="GO:0006355">
    <property type="term" value="P:regulation of DNA-templated transcription"/>
    <property type="evidence" value="ECO:0007669"/>
    <property type="project" value="InterPro"/>
</dbReference>
<dbReference type="PANTHER" id="PTHR43081">
    <property type="entry name" value="ADENYLATE CYCLASE, TERMINAL-DIFFERENTIATION SPECIFIC-RELATED"/>
    <property type="match status" value="1"/>
</dbReference>
<dbReference type="Gene3D" id="1.10.10.10">
    <property type="entry name" value="Winged helix-like DNA-binding domain superfamily/Winged helix DNA-binding domain"/>
    <property type="match status" value="1"/>
</dbReference>
<dbReference type="PROSITE" id="PS50125">
    <property type="entry name" value="GUANYLATE_CYCLASE_2"/>
    <property type="match status" value="1"/>
</dbReference>
<name>A0A6M2BRB7_9GAMM</name>
<evidence type="ECO:0000256" key="3">
    <source>
        <dbReference type="SAM" id="Phobius"/>
    </source>
</evidence>
<feature type="domain" description="OmpR/PhoB-type" evidence="5">
    <location>
        <begin position="457"/>
        <end position="553"/>
    </location>
</feature>
<feature type="transmembrane region" description="Helical" evidence="3">
    <location>
        <begin position="138"/>
        <end position="161"/>
    </location>
</feature>
<evidence type="ECO:0000259" key="4">
    <source>
        <dbReference type="PROSITE" id="PS50125"/>
    </source>
</evidence>
<evidence type="ECO:0000256" key="2">
    <source>
        <dbReference type="PROSITE-ProRule" id="PRU01091"/>
    </source>
</evidence>
<dbReference type="InterPro" id="IPR001867">
    <property type="entry name" value="OmpR/PhoB-type_DNA-bd"/>
</dbReference>
<dbReference type="AlphaFoldDB" id="A0A6M2BRB7"/>
<dbReference type="InterPro" id="IPR016032">
    <property type="entry name" value="Sig_transdc_resp-reg_C-effctor"/>
</dbReference>
<keyword evidence="3" id="KW-0472">Membrane</keyword>
<keyword evidence="3" id="KW-0812">Transmembrane</keyword>
<feature type="transmembrane region" description="Helical" evidence="3">
    <location>
        <begin position="110"/>
        <end position="126"/>
    </location>
</feature>
<dbReference type="CDD" id="cd07302">
    <property type="entry name" value="CHD"/>
    <property type="match status" value="1"/>
</dbReference>
<feature type="transmembrane region" description="Helical" evidence="3">
    <location>
        <begin position="173"/>
        <end position="195"/>
    </location>
</feature>
<dbReference type="Gene3D" id="3.30.70.1230">
    <property type="entry name" value="Nucleotide cyclase"/>
    <property type="match status" value="1"/>
</dbReference>
<dbReference type="GO" id="GO:0004016">
    <property type="term" value="F:adenylate cyclase activity"/>
    <property type="evidence" value="ECO:0007669"/>
    <property type="project" value="UniProtKB-ARBA"/>
</dbReference>
<dbReference type="Proteomes" id="UP000472676">
    <property type="component" value="Unassembled WGS sequence"/>
</dbReference>
<dbReference type="SMART" id="SM00044">
    <property type="entry name" value="CYCc"/>
    <property type="match status" value="1"/>
</dbReference>
<evidence type="ECO:0000259" key="5">
    <source>
        <dbReference type="PROSITE" id="PS51755"/>
    </source>
</evidence>
<dbReference type="Pfam" id="PF00486">
    <property type="entry name" value="Trans_reg_C"/>
    <property type="match status" value="1"/>
</dbReference>
<keyword evidence="1 2" id="KW-0238">DNA-binding</keyword>
<dbReference type="RefSeq" id="WP_166254166.1">
    <property type="nucleotide sequence ID" value="NZ_JAAMOW010000003.1"/>
</dbReference>
<sequence length="562" mass="61857">MVIRAHLRGFIHWPTSRRLLLLGFTGALTTTLAVVANELIFGASRGSALDLGLIDHYMSTWIVVQIAVTATAIPAGRAGREGKWAAYLFAAVQSPFIVGLLHLFGTMGTPLVAIYPAIVILWTLVLDEWIGLFGFCNLVVWMGIVGTLEIAQLLPYAPAILTRQIDVQNDPRWFTAVSMHILILLGFVTSLCVLFQRTQRAQQRRLLAAHEALEQANRLIRRYVPAQLGDQIASGHYVESAKPERLKLTVVYAAVEQFMAAAEELEAEDLASILAQYIADMVAIADRHGGTVNQIVDDGVMVFFGAPRATSDRDHALRAARMALEMQDCIENLRDMWSRYGLNRPFQISIGINTGYASVGDFGSAGRKLYAGIGVQTRLAKHLQSQCEPGGVLMSHSSWALVHDEIRCVKHGELPVAGLGAPLQVYAIQSLLRQQPTLYQARHTPESGSPALANSSTTIWQFGDTVFNEGSLELSVAGTLINLERKPLEVLRYLLWHAGDVVTKEELLDAVWPGRVLNDTAVTKCVCRLREALRDDNQCIIKTAHGYGYRFAAEIASAPIRR</sequence>
<evidence type="ECO:0008006" key="8">
    <source>
        <dbReference type="Google" id="ProtNLM"/>
    </source>
</evidence>
<feature type="transmembrane region" description="Helical" evidence="3">
    <location>
        <begin position="57"/>
        <end position="75"/>
    </location>
</feature>
<protein>
    <recommendedName>
        <fullName evidence="8">Adenylate/guanylate cyclase domain-containing protein</fullName>
    </recommendedName>
</protein>
<evidence type="ECO:0000313" key="6">
    <source>
        <dbReference type="EMBL" id="NGY04557.1"/>
    </source>
</evidence>
<evidence type="ECO:0000313" key="7">
    <source>
        <dbReference type="Proteomes" id="UP000472676"/>
    </source>
</evidence>
<dbReference type="PROSITE" id="PS51755">
    <property type="entry name" value="OMPR_PHOB"/>
    <property type="match status" value="1"/>
</dbReference>
<dbReference type="EMBL" id="JAAMOW010000003">
    <property type="protein sequence ID" value="NGY04557.1"/>
    <property type="molecule type" value="Genomic_DNA"/>
</dbReference>
<feature type="domain" description="Guanylate cyclase" evidence="4">
    <location>
        <begin position="249"/>
        <end position="384"/>
    </location>
</feature>
<dbReference type="InterPro" id="IPR001054">
    <property type="entry name" value="A/G_cyclase"/>
</dbReference>
<evidence type="ECO:0000256" key="1">
    <source>
        <dbReference type="ARBA" id="ARBA00023125"/>
    </source>
</evidence>
<organism evidence="6 7">
    <name type="scientific">Solimonas terrae</name>
    <dbReference type="NCBI Taxonomy" id="1396819"/>
    <lineage>
        <taxon>Bacteria</taxon>
        <taxon>Pseudomonadati</taxon>
        <taxon>Pseudomonadota</taxon>
        <taxon>Gammaproteobacteria</taxon>
        <taxon>Nevskiales</taxon>
        <taxon>Nevskiaceae</taxon>
        <taxon>Solimonas</taxon>
    </lineage>
</organism>
<dbReference type="SUPFAM" id="SSF55073">
    <property type="entry name" value="Nucleotide cyclase"/>
    <property type="match status" value="1"/>
</dbReference>